<proteinExistence type="predicted"/>
<evidence type="ECO:0000313" key="3">
    <source>
        <dbReference type="Proteomes" id="UP000011087"/>
    </source>
</evidence>
<dbReference type="EMBL" id="JH993028">
    <property type="protein sequence ID" value="EKX40893.1"/>
    <property type="molecule type" value="Genomic_DNA"/>
</dbReference>
<reference evidence="1 3" key="1">
    <citation type="journal article" date="2012" name="Nature">
        <title>Algal genomes reveal evolutionary mosaicism and the fate of nucleomorphs.</title>
        <authorList>
            <consortium name="DOE Joint Genome Institute"/>
            <person name="Curtis B.A."/>
            <person name="Tanifuji G."/>
            <person name="Burki F."/>
            <person name="Gruber A."/>
            <person name="Irimia M."/>
            <person name="Maruyama S."/>
            <person name="Arias M.C."/>
            <person name="Ball S.G."/>
            <person name="Gile G.H."/>
            <person name="Hirakawa Y."/>
            <person name="Hopkins J.F."/>
            <person name="Kuo A."/>
            <person name="Rensing S.A."/>
            <person name="Schmutz J."/>
            <person name="Symeonidi A."/>
            <person name="Elias M."/>
            <person name="Eveleigh R.J."/>
            <person name="Herman E.K."/>
            <person name="Klute M.J."/>
            <person name="Nakayama T."/>
            <person name="Obornik M."/>
            <person name="Reyes-Prieto A."/>
            <person name="Armbrust E.V."/>
            <person name="Aves S.J."/>
            <person name="Beiko R.G."/>
            <person name="Coutinho P."/>
            <person name="Dacks J.B."/>
            <person name="Durnford D.G."/>
            <person name="Fast N.M."/>
            <person name="Green B.R."/>
            <person name="Grisdale C.J."/>
            <person name="Hempel F."/>
            <person name="Henrissat B."/>
            <person name="Hoppner M.P."/>
            <person name="Ishida K."/>
            <person name="Kim E."/>
            <person name="Koreny L."/>
            <person name="Kroth P.G."/>
            <person name="Liu Y."/>
            <person name="Malik S.B."/>
            <person name="Maier U.G."/>
            <person name="McRose D."/>
            <person name="Mock T."/>
            <person name="Neilson J.A."/>
            <person name="Onodera N.T."/>
            <person name="Poole A.M."/>
            <person name="Pritham E.J."/>
            <person name="Richards T.A."/>
            <person name="Rocap G."/>
            <person name="Roy S.W."/>
            <person name="Sarai C."/>
            <person name="Schaack S."/>
            <person name="Shirato S."/>
            <person name="Slamovits C.H."/>
            <person name="Spencer D.F."/>
            <person name="Suzuki S."/>
            <person name="Worden A.Z."/>
            <person name="Zauner S."/>
            <person name="Barry K."/>
            <person name="Bell C."/>
            <person name="Bharti A.K."/>
            <person name="Crow J.A."/>
            <person name="Grimwood J."/>
            <person name="Kramer R."/>
            <person name="Lindquist E."/>
            <person name="Lucas S."/>
            <person name="Salamov A."/>
            <person name="McFadden G.I."/>
            <person name="Lane C.E."/>
            <person name="Keeling P.J."/>
            <person name="Gray M.W."/>
            <person name="Grigoriev I.V."/>
            <person name="Archibald J.M."/>
        </authorList>
    </citation>
    <scope>NUCLEOTIDE SEQUENCE</scope>
    <source>
        <strain evidence="1 3">CCMP2712</strain>
    </source>
</reference>
<dbReference type="EnsemblProtists" id="EKX40893">
    <property type="protein sequence ID" value="EKX40893"/>
    <property type="gene ID" value="GUITHDRAFT_154037"/>
</dbReference>
<dbReference type="PaxDb" id="55529-EKX40893"/>
<protein>
    <submittedName>
        <fullName evidence="1 2">Uncharacterized protein</fullName>
    </submittedName>
</protein>
<dbReference type="HOGENOM" id="CLU_2364108_0_0_1"/>
<dbReference type="KEGG" id="gtt:GUITHDRAFT_154037"/>
<keyword evidence="3" id="KW-1185">Reference proteome</keyword>
<dbReference type="Proteomes" id="UP000011087">
    <property type="component" value="Unassembled WGS sequence"/>
</dbReference>
<name>L1IXA5_GUITC</name>
<reference evidence="2" key="3">
    <citation type="submission" date="2016-03" db="UniProtKB">
        <authorList>
            <consortium name="EnsemblProtists"/>
        </authorList>
    </citation>
    <scope>IDENTIFICATION</scope>
</reference>
<evidence type="ECO:0000313" key="1">
    <source>
        <dbReference type="EMBL" id="EKX40893.1"/>
    </source>
</evidence>
<evidence type="ECO:0000313" key="2">
    <source>
        <dbReference type="EnsemblProtists" id="EKX40893"/>
    </source>
</evidence>
<organism evidence="1">
    <name type="scientific">Guillardia theta (strain CCMP2712)</name>
    <name type="common">Cryptophyte</name>
    <dbReference type="NCBI Taxonomy" id="905079"/>
    <lineage>
        <taxon>Eukaryota</taxon>
        <taxon>Cryptophyceae</taxon>
        <taxon>Pyrenomonadales</taxon>
        <taxon>Geminigeraceae</taxon>
        <taxon>Guillardia</taxon>
    </lineage>
</organism>
<accession>L1IXA5</accession>
<dbReference type="RefSeq" id="XP_005827873.1">
    <property type="nucleotide sequence ID" value="XM_005827816.1"/>
</dbReference>
<reference evidence="3" key="2">
    <citation type="submission" date="2012-11" db="EMBL/GenBank/DDBJ databases">
        <authorList>
            <person name="Kuo A."/>
            <person name="Curtis B.A."/>
            <person name="Tanifuji G."/>
            <person name="Burki F."/>
            <person name="Gruber A."/>
            <person name="Irimia M."/>
            <person name="Maruyama S."/>
            <person name="Arias M.C."/>
            <person name="Ball S.G."/>
            <person name="Gile G.H."/>
            <person name="Hirakawa Y."/>
            <person name="Hopkins J.F."/>
            <person name="Rensing S.A."/>
            <person name="Schmutz J."/>
            <person name="Symeonidi A."/>
            <person name="Elias M."/>
            <person name="Eveleigh R.J."/>
            <person name="Herman E.K."/>
            <person name="Klute M.J."/>
            <person name="Nakayama T."/>
            <person name="Obornik M."/>
            <person name="Reyes-Prieto A."/>
            <person name="Armbrust E.V."/>
            <person name="Aves S.J."/>
            <person name="Beiko R.G."/>
            <person name="Coutinho P."/>
            <person name="Dacks J.B."/>
            <person name="Durnford D.G."/>
            <person name="Fast N.M."/>
            <person name="Green B.R."/>
            <person name="Grisdale C."/>
            <person name="Hempe F."/>
            <person name="Henrissat B."/>
            <person name="Hoppner M.P."/>
            <person name="Ishida K.-I."/>
            <person name="Kim E."/>
            <person name="Koreny L."/>
            <person name="Kroth P.G."/>
            <person name="Liu Y."/>
            <person name="Malik S.-B."/>
            <person name="Maier U.G."/>
            <person name="McRose D."/>
            <person name="Mock T."/>
            <person name="Neilson J.A."/>
            <person name="Onodera N.T."/>
            <person name="Poole A.M."/>
            <person name="Pritham E.J."/>
            <person name="Richards T.A."/>
            <person name="Rocap G."/>
            <person name="Roy S.W."/>
            <person name="Sarai C."/>
            <person name="Schaack S."/>
            <person name="Shirato S."/>
            <person name="Slamovits C.H."/>
            <person name="Spencer D.F."/>
            <person name="Suzuki S."/>
            <person name="Worden A.Z."/>
            <person name="Zauner S."/>
            <person name="Barry K."/>
            <person name="Bell C."/>
            <person name="Bharti A.K."/>
            <person name="Crow J.A."/>
            <person name="Grimwood J."/>
            <person name="Kramer R."/>
            <person name="Lindquist E."/>
            <person name="Lucas S."/>
            <person name="Salamov A."/>
            <person name="McFadden G.I."/>
            <person name="Lane C.E."/>
            <person name="Keeling P.J."/>
            <person name="Gray M.W."/>
            <person name="Grigoriev I.V."/>
            <person name="Archibald J.M."/>
        </authorList>
    </citation>
    <scope>NUCLEOTIDE SEQUENCE</scope>
    <source>
        <strain evidence="3">CCMP2712</strain>
    </source>
</reference>
<dbReference type="AlphaFoldDB" id="L1IXA5"/>
<dbReference type="GeneID" id="17297456"/>
<gene>
    <name evidence="1" type="ORF">GUITHDRAFT_154037</name>
</gene>
<sequence>MAEVDSPVARVTLMRTWGSETHLDDLILQAEEKISSSPDIDKKIEEAPRIMRRSSSLNSLSDAGNLGKARMYYNRSIGKEIQGTDLLPKLRRNPGK</sequence>